<name>Q7EYJ2_ORYSJ</name>
<dbReference type="AlphaFoldDB" id="Q7EYJ2"/>
<feature type="region of interest" description="Disordered" evidence="1">
    <location>
        <begin position="31"/>
        <end position="53"/>
    </location>
</feature>
<sequence length="127" mass="12890">MATCLGGAIRDGEARLGDGDARGQCTPRCSHLLDPAGGPPIPDPEASWGTAATAAACSGEGRRSSVALPSPCGSSDVVGREAAEVAWRRRPERRAGAVSSWKRNSPSLPLPSKTLVVAVAGRESGDG</sequence>
<feature type="region of interest" description="Disordered" evidence="1">
    <location>
        <begin position="84"/>
        <end position="110"/>
    </location>
</feature>
<organism evidence="2 3">
    <name type="scientific">Oryza sativa subsp. japonica</name>
    <name type="common">Rice</name>
    <dbReference type="NCBI Taxonomy" id="39947"/>
    <lineage>
        <taxon>Eukaryota</taxon>
        <taxon>Viridiplantae</taxon>
        <taxon>Streptophyta</taxon>
        <taxon>Embryophyta</taxon>
        <taxon>Tracheophyta</taxon>
        <taxon>Spermatophyta</taxon>
        <taxon>Magnoliopsida</taxon>
        <taxon>Liliopsida</taxon>
        <taxon>Poales</taxon>
        <taxon>Poaceae</taxon>
        <taxon>BOP clade</taxon>
        <taxon>Oryzoideae</taxon>
        <taxon>Oryzeae</taxon>
        <taxon>Oryzinae</taxon>
        <taxon>Oryza</taxon>
        <taxon>Oryza sativa</taxon>
    </lineage>
</organism>
<gene>
    <name evidence="2" type="primary">B1027A11.136</name>
</gene>
<evidence type="ECO:0000256" key="1">
    <source>
        <dbReference type="SAM" id="MobiDB-lite"/>
    </source>
</evidence>
<protein>
    <submittedName>
        <fullName evidence="2">Uncharacterized protein</fullName>
    </submittedName>
</protein>
<evidence type="ECO:0000313" key="2">
    <source>
        <dbReference type="EMBL" id="BAD03615.1"/>
    </source>
</evidence>
<dbReference type="EMBL" id="AP005464">
    <property type="protein sequence ID" value="BAD03615.1"/>
    <property type="molecule type" value="Genomic_DNA"/>
</dbReference>
<evidence type="ECO:0000313" key="3">
    <source>
        <dbReference type="Proteomes" id="UP000000763"/>
    </source>
</evidence>
<feature type="compositionally biased region" description="Basic and acidic residues" evidence="1">
    <location>
        <begin position="84"/>
        <end position="95"/>
    </location>
</feature>
<proteinExistence type="predicted"/>
<dbReference type="Proteomes" id="UP000000763">
    <property type="component" value="Chromosome 8"/>
</dbReference>
<reference evidence="3" key="2">
    <citation type="journal article" date="2008" name="Nucleic Acids Res.">
        <title>The rice annotation project database (RAP-DB): 2008 update.</title>
        <authorList>
            <consortium name="The rice annotation project (RAP)"/>
        </authorList>
    </citation>
    <scope>GENOME REANNOTATION</scope>
    <source>
        <strain evidence="3">cv. Nipponbare</strain>
    </source>
</reference>
<accession>Q7EYJ2</accession>
<reference evidence="3" key="1">
    <citation type="journal article" date="2005" name="Nature">
        <title>The map-based sequence of the rice genome.</title>
        <authorList>
            <consortium name="International rice genome sequencing project (IRGSP)"/>
            <person name="Matsumoto T."/>
            <person name="Wu J."/>
            <person name="Kanamori H."/>
            <person name="Katayose Y."/>
            <person name="Fujisawa M."/>
            <person name="Namiki N."/>
            <person name="Mizuno H."/>
            <person name="Yamamoto K."/>
            <person name="Antonio B.A."/>
            <person name="Baba T."/>
            <person name="Sakata K."/>
            <person name="Nagamura Y."/>
            <person name="Aoki H."/>
            <person name="Arikawa K."/>
            <person name="Arita K."/>
            <person name="Bito T."/>
            <person name="Chiden Y."/>
            <person name="Fujitsuka N."/>
            <person name="Fukunaka R."/>
            <person name="Hamada M."/>
            <person name="Harada C."/>
            <person name="Hayashi A."/>
            <person name="Hijishita S."/>
            <person name="Honda M."/>
            <person name="Hosokawa S."/>
            <person name="Ichikawa Y."/>
            <person name="Idonuma A."/>
            <person name="Iijima M."/>
            <person name="Ikeda M."/>
            <person name="Ikeno M."/>
            <person name="Ito K."/>
            <person name="Ito S."/>
            <person name="Ito T."/>
            <person name="Ito Y."/>
            <person name="Ito Y."/>
            <person name="Iwabuchi A."/>
            <person name="Kamiya K."/>
            <person name="Karasawa W."/>
            <person name="Kurita K."/>
            <person name="Katagiri S."/>
            <person name="Kikuta A."/>
            <person name="Kobayashi H."/>
            <person name="Kobayashi N."/>
            <person name="Machita K."/>
            <person name="Maehara T."/>
            <person name="Masukawa M."/>
            <person name="Mizubayashi T."/>
            <person name="Mukai Y."/>
            <person name="Nagasaki H."/>
            <person name="Nagata Y."/>
            <person name="Naito S."/>
            <person name="Nakashima M."/>
            <person name="Nakama Y."/>
            <person name="Nakamichi Y."/>
            <person name="Nakamura M."/>
            <person name="Meguro A."/>
            <person name="Negishi M."/>
            <person name="Ohta I."/>
            <person name="Ohta T."/>
            <person name="Okamoto M."/>
            <person name="Ono N."/>
            <person name="Saji S."/>
            <person name="Sakaguchi M."/>
            <person name="Sakai K."/>
            <person name="Shibata M."/>
            <person name="Shimokawa T."/>
            <person name="Song J."/>
            <person name="Takazaki Y."/>
            <person name="Terasawa K."/>
            <person name="Tsugane M."/>
            <person name="Tsuji K."/>
            <person name="Ueda S."/>
            <person name="Waki K."/>
            <person name="Yamagata H."/>
            <person name="Yamamoto M."/>
            <person name="Yamamoto S."/>
            <person name="Yamane H."/>
            <person name="Yoshiki S."/>
            <person name="Yoshihara R."/>
            <person name="Yukawa K."/>
            <person name="Zhong H."/>
            <person name="Yano M."/>
            <person name="Yuan Q."/>
            <person name="Ouyang S."/>
            <person name="Liu J."/>
            <person name="Jones K.M."/>
            <person name="Gansberger K."/>
            <person name="Moffat K."/>
            <person name="Hill J."/>
            <person name="Bera J."/>
            <person name="Fadrosh D."/>
            <person name="Jin S."/>
            <person name="Johri S."/>
            <person name="Kim M."/>
            <person name="Overton L."/>
            <person name="Reardon M."/>
            <person name="Tsitrin T."/>
            <person name="Vuong H."/>
            <person name="Weaver B."/>
            <person name="Ciecko A."/>
            <person name="Tallon L."/>
            <person name="Jackson J."/>
            <person name="Pai G."/>
            <person name="Aken S.V."/>
            <person name="Utterback T."/>
            <person name="Reidmuller S."/>
            <person name="Feldblyum T."/>
            <person name="Hsiao J."/>
            <person name="Zismann V."/>
            <person name="Iobst S."/>
            <person name="de Vazeille A.R."/>
            <person name="Buell C.R."/>
            <person name="Ying K."/>
            <person name="Li Y."/>
            <person name="Lu T."/>
            <person name="Huang Y."/>
            <person name="Zhao Q."/>
            <person name="Feng Q."/>
            <person name="Zhang L."/>
            <person name="Zhu J."/>
            <person name="Weng Q."/>
            <person name="Mu J."/>
            <person name="Lu Y."/>
            <person name="Fan D."/>
            <person name="Liu Y."/>
            <person name="Guan J."/>
            <person name="Zhang Y."/>
            <person name="Yu S."/>
            <person name="Liu X."/>
            <person name="Zhang Y."/>
            <person name="Hong G."/>
            <person name="Han B."/>
            <person name="Choisne N."/>
            <person name="Demange N."/>
            <person name="Orjeda G."/>
            <person name="Samain S."/>
            <person name="Cattolico L."/>
            <person name="Pelletier E."/>
            <person name="Couloux A."/>
            <person name="Segurens B."/>
            <person name="Wincker P."/>
            <person name="D'Hont A."/>
            <person name="Scarpelli C."/>
            <person name="Weissenbach J."/>
            <person name="Salanoubat M."/>
            <person name="Quetier F."/>
            <person name="Yu Y."/>
            <person name="Kim H.R."/>
            <person name="Rambo T."/>
            <person name="Currie J."/>
            <person name="Collura K."/>
            <person name="Luo M."/>
            <person name="Yang T."/>
            <person name="Ammiraju J.S.S."/>
            <person name="Engler F."/>
            <person name="Soderlund C."/>
            <person name="Wing R.A."/>
            <person name="Palmer L.E."/>
            <person name="de la Bastide M."/>
            <person name="Spiegel L."/>
            <person name="Nascimento L."/>
            <person name="Zutavern T."/>
            <person name="O'Shaughnessy A."/>
            <person name="Dike S."/>
            <person name="Dedhia N."/>
            <person name="Preston R."/>
            <person name="Balija V."/>
            <person name="McCombie W.R."/>
            <person name="Chow T."/>
            <person name="Chen H."/>
            <person name="Chung M."/>
            <person name="Chen C."/>
            <person name="Shaw J."/>
            <person name="Wu H."/>
            <person name="Hsiao K."/>
            <person name="Chao Y."/>
            <person name="Chu M."/>
            <person name="Cheng C."/>
            <person name="Hour A."/>
            <person name="Lee P."/>
            <person name="Lin S."/>
            <person name="Lin Y."/>
            <person name="Liou J."/>
            <person name="Liu S."/>
            <person name="Hsing Y."/>
            <person name="Raghuvanshi S."/>
            <person name="Mohanty A."/>
            <person name="Bharti A.K."/>
            <person name="Gaur A."/>
            <person name="Gupta V."/>
            <person name="Kumar D."/>
            <person name="Ravi V."/>
            <person name="Vij S."/>
            <person name="Kapur A."/>
            <person name="Khurana P."/>
            <person name="Khurana P."/>
            <person name="Khurana J.P."/>
            <person name="Tyagi A.K."/>
            <person name="Gaikwad K."/>
            <person name="Singh A."/>
            <person name="Dalal V."/>
            <person name="Srivastava S."/>
            <person name="Dixit A."/>
            <person name="Pal A.K."/>
            <person name="Ghazi I.A."/>
            <person name="Yadav M."/>
            <person name="Pandit A."/>
            <person name="Bhargava A."/>
            <person name="Sureshbabu K."/>
            <person name="Batra K."/>
            <person name="Sharma T.R."/>
            <person name="Mohapatra T."/>
            <person name="Singh N.K."/>
            <person name="Messing J."/>
            <person name="Nelson A.B."/>
            <person name="Fuks G."/>
            <person name="Kavchok S."/>
            <person name="Keizer G."/>
            <person name="Linton E."/>
            <person name="Llaca V."/>
            <person name="Song R."/>
            <person name="Tanyolac B."/>
            <person name="Young S."/>
            <person name="Ho-Il K."/>
            <person name="Hahn J.H."/>
            <person name="Sangsakoo G."/>
            <person name="Vanavichit A."/>
            <person name="de Mattos Luiz.A.T."/>
            <person name="Zimmer P.D."/>
            <person name="Malone G."/>
            <person name="Dellagostin O."/>
            <person name="de Oliveira A.C."/>
            <person name="Bevan M."/>
            <person name="Bancroft I."/>
            <person name="Minx P."/>
            <person name="Cordum H."/>
            <person name="Wilson R."/>
            <person name="Cheng Z."/>
            <person name="Jin W."/>
            <person name="Jiang J."/>
            <person name="Leong S.A."/>
            <person name="Iwama H."/>
            <person name="Gojobori T."/>
            <person name="Itoh T."/>
            <person name="Niimura Y."/>
            <person name="Fujii Y."/>
            <person name="Habara T."/>
            <person name="Sakai H."/>
            <person name="Sato Y."/>
            <person name="Wilson G."/>
            <person name="Kumar K."/>
            <person name="McCouch S."/>
            <person name="Juretic N."/>
            <person name="Hoen D."/>
            <person name="Wright S."/>
            <person name="Bruskiewich R."/>
            <person name="Bureau T."/>
            <person name="Miyao A."/>
            <person name="Hirochika H."/>
            <person name="Nishikawa T."/>
            <person name="Kadowaki K."/>
            <person name="Sugiura M."/>
            <person name="Burr B."/>
            <person name="Sasaki T."/>
        </authorList>
    </citation>
    <scope>NUCLEOTIDE SEQUENCE [LARGE SCALE GENOMIC DNA]</scope>
    <source>
        <strain evidence="3">cv. Nipponbare</strain>
    </source>
</reference>